<evidence type="ECO:0000256" key="2">
    <source>
        <dbReference type="SAM" id="MobiDB-lite"/>
    </source>
</evidence>
<organism evidence="3">
    <name type="scientific">viral metagenome</name>
    <dbReference type="NCBI Taxonomy" id="1070528"/>
    <lineage>
        <taxon>unclassified sequences</taxon>
        <taxon>metagenomes</taxon>
        <taxon>organismal metagenomes</taxon>
    </lineage>
</organism>
<sequence>MEDNRKVGYKGKPEKELVEEITPKKSAFRSKTKLPMGMDRVQSQNSQFLDPFQSSQEVALANQYREETYPGGASIGTDSPERRRVMLHPFPVHEMVRDEETGKTTTVLFTQEQLDRLRQERADAIVYFKREIRKLVKRSVLTRKGTNSLEEFKRLLEIVKGTYFDKDPSADYEYTPEDFSKKSKLYLEDLIELNEEYIELCKELLPEDPSQMASIQFAQNKLKRNLEQLIELLSESVKNEPDSEKIDGWNESIAKYQEMLRELGEEEPVLKAGGGSAEEEADFGGRKKPKRKTIKRKLTKKSKTRKLKNKRKTTKKKPRKH</sequence>
<evidence type="ECO:0000313" key="3">
    <source>
        <dbReference type="EMBL" id="QHT36271.1"/>
    </source>
</evidence>
<feature type="compositionally biased region" description="Basic residues" evidence="2">
    <location>
        <begin position="286"/>
        <end position="321"/>
    </location>
</feature>
<dbReference type="EMBL" id="MN739034">
    <property type="protein sequence ID" value="QHT36271.1"/>
    <property type="molecule type" value="Genomic_DNA"/>
</dbReference>
<feature type="coiled-coil region" evidence="1">
    <location>
        <begin position="215"/>
        <end position="266"/>
    </location>
</feature>
<dbReference type="AlphaFoldDB" id="A0A6C0F5Y6"/>
<keyword evidence="1" id="KW-0175">Coiled coil</keyword>
<feature type="region of interest" description="Disordered" evidence="2">
    <location>
        <begin position="266"/>
        <end position="321"/>
    </location>
</feature>
<protein>
    <submittedName>
        <fullName evidence="3">Uncharacterized protein</fullName>
    </submittedName>
</protein>
<proteinExistence type="predicted"/>
<reference evidence="3" key="1">
    <citation type="journal article" date="2020" name="Nature">
        <title>Giant virus diversity and host interactions through global metagenomics.</title>
        <authorList>
            <person name="Schulz F."/>
            <person name="Roux S."/>
            <person name="Paez-Espino D."/>
            <person name="Jungbluth S."/>
            <person name="Walsh D.A."/>
            <person name="Denef V.J."/>
            <person name="McMahon K.D."/>
            <person name="Konstantinidis K.T."/>
            <person name="Eloe-Fadrosh E.A."/>
            <person name="Kyrpides N.C."/>
            <person name="Woyke T."/>
        </authorList>
    </citation>
    <scope>NUCLEOTIDE SEQUENCE</scope>
    <source>
        <strain evidence="3">GVMAG-M-3300009182-46</strain>
    </source>
</reference>
<accession>A0A6C0F5Y6</accession>
<evidence type="ECO:0000256" key="1">
    <source>
        <dbReference type="SAM" id="Coils"/>
    </source>
</evidence>
<name>A0A6C0F5Y6_9ZZZZ</name>